<evidence type="ECO:0000259" key="2">
    <source>
        <dbReference type="Pfam" id="PF00961"/>
    </source>
</evidence>
<dbReference type="InterPro" id="IPR004860">
    <property type="entry name" value="LAGLIDADG_dom"/>
</dbReference>
<dbReference type="SUPFAM" id="SSF55608">
    <property type="entry name" value="Homing endonucleases"/>
    <property type="match status" value="1"/>
</dbReference>
<name>A0A2H0DWZ1_9BACT</name>
<dbReference type="PANTHER" id="PTHR36181:SF3">
    <property type="entry name" value="INTRON-ENCODED DNA ENDONUCLEASE AI5 BETA"/>
    <property type="match status" value="1"/>
</dbReference>
<gene>
    <name evidence="3" type="ORF">COW82_00570</name>
</gene>
<proteinExistence type="predicted"/>
<protein>
    <recommendedName>
        <fullName evidence="2">Homing endonuclease LAGLIDADG domain-containing protein</fullName>
    </recommendedName>
</protein>
<evidence type="ECO:0000313" key="3">
    <source>
        <dbReference type="EMBL" id="PIP86687.1"/>
    </source>
</evidence>
<reference evidence="3 4" key="1">
    <citation type="submission" date="2017-09" db="EMBL/GenBank/DDBJ databases">
        <title>Depth-based differentiation of microbial function through sediment-hosted aquifers and enrichment of novel symbionts in the deep terrestrial subsurface.</title>
        <authorList>
            <person name="Probst A.J."/>
            <person name="Ladd B."/>
            <person name="Jarett J.K."/>
            <person name="Geller-Mcgrath D.E."/>
            <person name="Sieber C.M."/>
            <person name="Emerson J.B."/>
            <person name="Anantharaman K."/>
            <person name="Thomas B.C."/>
            <person name="Malmstrom R."/>
            <person name="Stieglmeier M."/>
            <person name="Klingl A."/>
            <person name="Woyke T."/>
            <person name="Ryan C.M."/>
            <person name="Banfield J.F."/>
        </authorList>
    </citation>
    <scope>NUCLEOTIDE SEQUENCE [LARGE SCALE GENOMIC DNA]</scope>
    <source>
        <strain evidence="3">CG22_combo_CG10-13_8_21_14_all_43_18</strain>
    </source>
</reference>
<comment type="caution">
    <text evidence="3">The sequence shown here is derived from an EMBL/GenBank/DDBJ whole genome shotgun (WGS) entry which is preliminary data.</text>
</comment>
<evidence type="ECO:0000313" key="4">
    <source>
        <dbReference type="Proteomes" id="UP000231276"/>
    </source>
</evidence>
<evidence type="ECO:0000256" key="1">
    <source>
        <dbReference type="SAM" id="MobiDB-lite"/>
    </source>
</evidence>
<dbReference type="EMBL" id="PCTS01000009">
    <property type="protein sequence ID" value="PIP86687.1"/>
    <property type="molecule type" value="Genomic_DNA"/>
</dbReference>
<dbReference type="Gene3D" id="3.10.28.10">
    <property type="entry name" value="Homing endonucleases"/>
    <property type="match status" value="1"/>
</dbReference>
<dbReference type="PANTHER" id="PTHR36181">
    <property type="entry name" value="INTRON-ENCODED ENDONUCLEASE AI3-RELATED"/>
    <property type="match status" value="1"/>
</dbReference>
<organism evidence="3 4">
    <name type="scientific">Candidatus Campbellbacteria bacterium CG22_combo_CG10-13_8_21_14_all_43_18</name>
    <dbReference type="NCBI Taxonomy" id="1974530"/>
    <lineage>
        <taxon>Bacteria</taxon>
        <taxon>Candidatus Campbelliibacteriota</taxon>
    </lineage>
</organism>
<feature type="region of interest" description="Disordered" evidence="1">
    <location>
        <begin position="1"/>
        <end position="23"/>
    </location>
</feature>
<dbReference type="InterPro" id="IPR051289">
    <property type="entry name" value="LAGLIDADG_Endonuclease"/>
</dbReference>
<sequence length="226" mass="26362">MQEVSRVHSTKRKPFERNPALKGPIGKEQIHRQKLNPHYVAGFIDGEGSFSISIVKHKTTKSGFDVRPEFEIEVRKDDQEILERILITIGCGKIFDCSYERYGWFPHAKYKITSNKNLKDYLFPFLDRYPLQAKKALMYKRFKIIVLMILNKKHLKPRGLEKISKIRDEMRALGKKHEPMETARVRENRLPSGVGTFASNCICIQILPVKPRKLGVPEVPIYWGRR</sequence>
<accession>A0A2H0DWZ1</accession>
<dbReference type="Proteomes" id="UP000231276">
    <property type="component" value="Unassembled WGS sequence"/>
</dbReference>
<dbReference type="Pfam" id="PF00961">
    <property type="entry name" value="LAGLIDADG_1"/>
    <property type="match status" value="1"/>
</dbReference>
<feature type="domain" description="Homing endonuclease LAGLIDADG" evidence="2">
    <location>
        <begin position="41"/>
        <end position="146"/>
    </location>
</feature>
<dbReference type="GO" id="GO:0004519">
    <property type="term" value="F:endonuclease activity"/>
    <property type="evidence" value="ECO:0007669"/>
    <property type="project" value="InterPro"/>
</dbReference>
<dbReference type="AlphaFoldDB" id="A0A2H0DWZ1"/>
<dbReference type="InterPro" id="IPR027434">
    <property type="entry name" value="Homing_endonucl"/>
</dbReference>